<reference evidence="1" key="1">
    <citation type="submission" date="2023-03" db="UniProtKB">
        <authorList>
            <consortium name="EnsemblPlants"/>
        </authorList>
    </citation>
    <scope>IDENTIFICATION</scope>
</reference>
<dbReference type="AlphaFoldDB" id="A0A9I9ELS6"/>
<dbReference type="Gramene" id="MELO3C035133.2.1">
    <property type="protein sequence ID" value="MELO3C035133.2.1"/>
    <property type="gene ID" value="MELO3C035133.2"/>
</dbReference>
<protein>
    <submittedName>
        <fullName evidence="1">Uncharacterized protein</fullName>
    </submittedName>
</protein>
<dbReference type="EnsemblPlants" id="MELO3C035133.2.1">
    <property type="protein sequence ID" value="MELO3C035133.2.1"/>
    <property type="gene ID" value="MELO3C035133.2"/>
</dbReference>
<sequence>MDAQLKMSTSRAGTRTRLCLLSHSPSLQISLRETRQRLRWDGKIFLAFRVGWGIGASSTLNCHWRKINPRSLPHSPCNQRFPPHLGWVLTRPWFCGLNGHLYAQHWNIRRRLRPIVSTQAQSSVAFFPSHLSLLAKLRLPLSRSSSIVCKAPVAIVFSQISRLSLWLPRLHHRSFPVCCLTKPNHRRHVFQDVHQTRVDRLPSLTACVELPPKSSRPRASIFCNHLSQCLVWKLNSWILRRICLEFDSPFAWCLRSKYSLD</sequence>
<name>A0A9I9ELS6_CUCME</name>
<accession>A0A9I9ELS6</accession>
<organism evidence="1">
    <name type="scientific">Cucumis melo</name>
    <name type="common">Muskmelon</name>
    <dbReference type="NCBI Taxonomy" id="3656"/>
    <lineage>
        <taxon>Eukaryota</taxon>
        <taxon>Viridiplantae</taxon>
        <taxon>Streptophyta</taxon>
        <taxon>Embryophyta</taxon>
        <taxon>Tracheophyta</taxon>
        <taxon>Spermatophyta</taxon>
        <taxon>Magnoliopsida</taxon>
        <taxon>eudicotyledons</taxon>
        <taxon>Gunneridae</taxon>
        <taxon>Pentapetalae</taxon>
        <taxon>rosids</taxon>
        <taxon>fabids</taxon>
        <taxon>Cucurbitales</taxon>
        <taxon>Cucurbitaceae</taxon>
        <taxon>Benincaseae</taxon>
        <taxon>Cucumis</taxon>
    </lineage>
</organism>
<proteinExistence type="predicted"/>
<evidence type="ECO:0000313" key="1">
    <source>
        <dbReference type="EnsemblPlants" id="MELO3C035133.2.1"/>
    </source>
</evidence>